<reference evidence="4" key="1">
    <citation type="submission" date="2025-08" db="UniProtKB">
        <authorList>
            <consortium name="RefSeq"/>
        </authorList>
    </citation>
    <scope>IDENTIFICATION</scope>
</reference>
<dbReference type="InParanoid" id="A0A7E5VM47"/>
<dbReference type="InterPro" id="IPR022048">
    <property type="entry name" value="Envelope_fusion-like"/>
</dbReference>
<dbReference type="Proteomes" id="UP000322000">
    <property type="component" value="Chromosome 1"/>
</dbReference>
<accession>A0A7E5VM47</accession>
<feature type="signal peptide" evidence="2">
    <location>
        <begin position="1"/>
        <end position="18"/>
    </location>
</feature>
<evidence type="ECO:0000313" key="3">
    <source>
        <dbReference type="Proteomes" id="UP000322000"/>
    </source>
</evidence>
<dbReference type="Pfam" id="PF12259">
    <property type="entry name" value="Baculo_F"/>
    <property type="match status" value="1"/>
</dbReference>
<sequence length="643" mass="73376">MSTLLLAVLLHLVAACTCHQVVTPIISGSGLYFDKMIDVKFTNDDWNIVTYLDIKKIQSHLDIVESLFVRISSYCENNSSSKVQIDCLNALSALRSQHENNIKKYSSVSYILSNQMVNNKRSKRGLINAGGSILKTLFGILDSDDAIKFSEAIDQVQSDENQLLHLMRDNIHVIKSTITTFNSSMSKLNENESRLNKNIELIDHAFQILSNSNDKLEIKSNINVYLNAVEGIIISLSFDIEDINNAILFSKMNILHPTVLSPYQLYSELEQNVNNMPRYYELPVSPLSLQNIHDLIDVSQLASYIHNYKIIVIIKIPLVLPQTYNLYHVIPMPIPYDITQPNTFALISPSRPYLAITVDHMFYSPLQDINKCKVISDKFYICKLDNVYSSVANPICESILITEIVHKIPSSCEIKLLKGSIELFHKINNNRWIYVLSEPGKCHVSCENDGRSFDETIFGTGILSLTKTCKAFYKMLQFVPSSNVFLNVSTRIVSNFNLVKDDCCEKNRVNSSFSHLPYLKLNNINNLDSLLQASTHLDSFEQELNKIENPNHFQKYGVHYMSLSYMFFIIFCLYLLYKARKFICPKPPCCVQIFNQCNNTKKVSRGYPQQSIELSEFEEPADPDLSLSRPTTLKRNILVTKQN</sequence>
<proteinExistence type="predicted"/>
<keyword evidence="1" id="KW-1133">Transmembrane helix</keyword>
<protein>
    <submittedName>
        <fullName evidence="4">Uncharacterized protein LOC113495001</fullName>
    </submittedName>
</protein>
<dbReference type="RefSeq" id="XP_026729357.1">
    <property type="nucleotide sequence ID" value="XM_026873556.1"/>
</dbReference>
<dbReference type="KEGG" id="tnl:113495001"/>
<keyword evidence="1" id="KW-0472">Membrane</keyword>
<dbReference type="GeneID" id="113495001"/>
<keyword evidence="2" id="KW-0732">Signal</keyword>
<organism evidence="3 4">
    <name type="scientific">Trichoplusia ni</name>
    <name type="common">Cabbage looper</name>
    <dbReference type="NCBI Taxonomy" id="7111"/>
    <lineage>
        <taxon>Eukaryota</taxon>
        <taxon>Metazoa</taxon>
        <taxon>Ecdysozoa</taxon>
        <taxon>Arthropoda</taxon>
        <taxon>Hexapoda</taxon>
        <taxon>Insecta</taxon>
        <taxon>Pterygota</taxon>
        <taxon>Neoptera</taxon>
        <taxon>Endopterygota</taxon>
        <taxon>Lepidoptera</taxon>
        <taxon>Glossata</taxon>
        <taxon>Ditrysia</taxon>
        <taxon>Noctuoidea</taxon>
        <taxon>Noctuidae</taxon>
        <taxon>Plusiinae</taxon>
        <taxon>Trichoplusia</taxon>
    </lineage>
</organism>
<keyword evidence="3" id="KW-1185">Reference proteome</keyword>
<feature type="chain" id="PRO_5028955749" evidence="2">
    <location>
        <begin position="19"/>
        <end position="643"/>
    </location>
</feature>
<name>A0A7E5VM47_TRINI</name>
<evidence type="ECO:0000256" key="1">
    <source>
        <dbReference type="SAM" id="Phobius"/>
    </source>
</evidence>
<gene>
    <name evidence="4" type="primary">LOC113495001</name>
</gene>
<feature type="transmembrane region" description="Helical" evidence="1">
    <location>
        <begin position="556"/>
        <end position="577"/>
    </location>
</feature>
<dbReference type="AlphaFoldDB" id="A0A7E5VM47"/>
<evidence type="ECO:0000313" key="4">
    <source>
        <dbReference type="RefSeq" id="XP_026729357.1"/>
    </source>
</evidence>
<keyword evidence="1" id="KW-0812">Transmembrane</keyword>
<dbReference type="OrthoDB" id="6624493at2759"/>
<evidence type="ECO:0000256" key="2">
    <source>
        <dbReference type="SAM" id="SignalP"/>
    </source>
</evidence>